<dbReference type="InterPro" id="IPR008978">
    <property type="entry name" value="HSP20-like_chaperone"/>
</dbReference>
<dbReference type="GO" id="GO:0051082">
    <property type="term" value="F:unfolded protein binding"/>
    <property type="evidence" value="ECO:0007669"/>
    <property type="project" value="TreeGrafter"/>
</dbReference>
<evidence type="ECO:0000313" key="5">
    <source>
        <dbReference type="EMBL" id="AHE77374.1"/>
    </source>
</evidence>
<gene>
    <name evidence="5" type="primary">HSP27c</name>
</gene>
<dbReference type="Pfam" id="PF00011">
    <property type="entry name" value="HSP20"/>
    <property type="match status" value="1"/>
</dbReference>
<evidence type="ECO:0000259" key="4">
    <source>
        <dbReference type="PROSITE" id="PS01031"/>
    </source>
</evidence>
<dbReference type="InterPro" id="IPR002068">
    <property type="entry name" value="A-crystallin/Hsp20_dom"/>
</dbReference>
<dbReference type="Gene3D" id="2.60.40.790">
    <property type="match status" value="1"/>
</dbReference>
<feature type="domain" description="SHSP" evidence="4">
    <location>
        <begin position="37"/>
        <end position="145"/>
    </location>
</feature>
<proteinExistence type="evidence at transcript level"/>
<dbReference type="EMBL" id="KC620423">
    <property type="protein sequence ID" value="AHE77374.1"/>
    <property type="molecule type" value="mRNA"/>
</dbReference>
<dbReference type="GO" id="GO:0042026">
    <property type="term" value="P:protein refolding"/>
    <property type="evidence" value="ECO:0007669"/>
    <property type="project" value="TreeGrafter"/>
</dbReference>
<dbReference type="PANTHER" id="PTHR45640">
    <property type="entry name" value="HEAT SHOCK PROTEIN HSP-12.2-RELATED"/>
    <property type="match status" value="1"/>
</dbReference>
<evidence type="ECO:0000256" key="1">
    <source>
        <dbReference type="ARBA" id="ARBA00023016"/>
    </source>
</evidence>
<organism evidence="5">
    <name type="scientific">Lissorhoptrus oryzophilus</name>
    <name type="common">rice water weevil</name>
    <dbReference type="NCBI Taxonomy" id="308863"/>
    <lineage>
        <taxon>Eukaryota</taxon>
        <taxon>Metazoa</taxon>
        <taxon>Ecdysozoa</taxon>
        <taxon>Arthropoda</taxon>
        <taxon>Hexapoda</taxon>
        <taxon>Insecta</taxon>
        <taxon>Pterygota</taxon>
        <taxon>Neoptera</taxon>
        <taxon>Endopterygota</taxon>
        <taxon>Coleoptera</taxon>
        <taxon>Polyphaga</taxon>
        <taxon>Cucujiformia</taxon>
        <taxon>Erirhinidae</taxon>
        <taxon>Erirhininae</taxon>
        <taxon>Lissorhoptrus</taxon>
    </lineage>
</organism>
<dbReference type="CDD" id="cd06526">
    <property type="entry name" value="metazoan_ACD"/>
    <property type="match status" value="1"/>
</dbReference>
<keyword evidence="1 5" id="KW-0346">Stress response</keyword>
<sequence length="176" mass="20536">MALIPMTIERPSWSLSPWDNPSILREDEFFRPLNLEQLWIQLQKDCGITLDKNKFQAHVDVQQFRPEEIKVKVANDNTITVEGKHEEKRDDHGFISREFVRKYVLPRDCNVQEMKSKLSSDGVLVIEAPKKPEDQKLQIREIPIQYTGPINKTVPINVPERKLGRQGSVHIEVKRE</sequence>
<evidence type="ECO:0000256" key="3">
    <source>
        <dbReference type="RuleBase" id="RU003616"/>
    </source>
</evidence>
<reference evidence="5" key="1">
    <citation type="submission" date="2013-02" db="EMBL/GenBank/DDBJ databases">
        <title>Rice water weevil heat shock protein.</title>
        <authorList>
            <person name="Yuan X."/>
            <person name="Zhu Z."/>
            <person name="Zhou Y."/>
            <person name="Cheng J."/>
            <person name="Zhou W."/>
            <person name="Liu S."/>
        </authorList>
    </citation>
    <scope>NUCLEOTIDE SEQUENCE</scope>
</reference>
<dbReference type="GO" id="GO:0009408">
    <property type="term" value="P:response to heat"/>
    <property type="evidence" value="ECO:0007669"/>
    <property type="project" value="TreeGrafter"/>
</dbReference>
<dbReference type="GO" id="GO:0005634">
    <property type="term" value="C:nucleus"/>
    <property type="evidence" value="ECO:0007669"/>
    <property type="project" value="TreeGrafter"/>
</dbReference>
<dbReference type="GO" id="GO:0005737">
    <property type="term" value="C:cytoplasm"/>
    <property type="evidence" value="ECO:0007669"/>
    <property type="project" value="TreeGrafter"/>
</dbReference>
<name>A0A0B4L056_9CUCU</name>
<dbReference type="PRINTS" id="PR00299">
    <property type="entry name" value="ACRYSTALLIN"/>
</dbReference>
<protein>
    <submittedName>
        <fullName evidence="5">Small heat shock protein</fullName>
    </submittedName>
</protein>
<dbReference type="SUPFAM" id="SSF49764">
    <property type="entry name" value="HSP20-like chaperones"/>
    <property type="match status" value="1"/>
</dbReference>
<dbReference type="InterPro" id="IPR001436">
    <property type="entry name" value="Alpha-crystallin/sHSP_animal"/>
</dbReference>
<dbReference type="PANTHER" id="PTHR45640:SF13">
    <property type="entry name" value="HEAT SHOCK PROTEIN 22-RELATED"/>
    <property type="match status" value="1"/>
</dbReference>
<dbReference type="PROSITE" id="PS01031">
    <property type="entry name" value="SHSP"/>
    <property type="match status" value="1"/>
</dbReference>
<dbReference type="AlphaFoldDB" id="A0A0B4L056"/>
<evidence type="ECO:0000256" key="2">
    <source>
        <dbReference type="PROSITE-ProRule" id="PRU00285"/>
    </source>
</evidence>
<comment type="similarity">
    <text evidence="2 3">Belongs to the small heat shock protein (HSP20) family.</text>
</comment>
<accession>A0A0B4L056</accession>